<evidence type="ECO:0000256" key="4">
    <source>
        <dbReference type="ARBA" id="ARBA00022729"/>
    </source>
</evidence>
<dbReference type="RefSeq" id="WP_013781705.1">
    <property type="nucleotide sequence ID" value="NC_015520.1"/>
</dbReference>
<dbReference type="STRING" id="697281.Mahau_2105"/>
<keyword evidence="7" id="KW-1185">Reference proteome</keyword>
<comment type="similarity">
    <text evidence="2">Belongs to the bacterial solute-binding protein 1 family.</text>
</comment>
<evidence type="ECO:0000256" key="5">
    <source>
        <dbReference type="SAM" id="SignalP"/>
    </source>
</evidence>
<dbReference type="SUPFAM" id="SSF53850">
    <property type="entry name" value="Periplasmic binding protein-like II"/>
    <property type="match status" value="1"/>
</dbReference>
<organism evidence="6 7">
    <name type="scientific">Mahella australiensis (strain DSM 15567 / CIP 107919 / 50-1 BON)</name>
    <dbReference type="NCBI Taxonomy" id="697281"/>
    <lineage>
        <taxon>Bacteria</taxon>
        <taxon>Bacillati</taxon>
        <taxon>Bacillota</taxon>
        <taxon>Clostridia</taxon>
        <taxon>Thermoanaerobacterales</taxon>
        <taxon>Thermoanaerobacterales Family IV. Incertae Sedis</taxon>
        <taxon>Mahella</taxon>
    </lineage>
</organism>
<evidence type="ECO:0000313" key="6">
    <source>
        <dbReference type="EMBL" id="AEE97277.1"/>
    </source>
</evidence>
<feature type="signal peptide" evidence="5">
    <location>
        <begin position="1"/>
        <end position="22"/>
    </location>
</feature>
<sequence length="469" mass="52669">MSKWIKLISLMLVVFITASLFVACTTTDNGSDTDDKEAADSGSNGGATAGKTKVVYWTHQRHDMEVIQDLINQFMDQNPNIEVEMTVHTDDYTNVLNLAYQNDQAPDIHTGGPPLKDMVDMGRYEPLDDLMSPEVKAKNEQYFVEGINMIDGKIYSLPHVGNNFRLVYNKDLFKAAGLDPEKPPKTYQEVIDYAKKITEYGKTQDPPKYGFCLPTAETWIWWQYADQLAKVAGWQYFDYKNLQYNYKVEKPILELYLRMQKDGSLFPGGLQLKNDPARAQFSEGNIGMMTAASWDVGVFNDQFPAKIDWGVAPLPTPDGVAKGKGEFSGGTYLFINSKSKVKKEAMKLFEFLISDESLTRYYEEGKGVPLRPEIAANSKNPPTLKGFKDFADTSMDALYPPEPPGITVEGDDRGTVFNTIMAGKVDIDKALQDLDERMNRAVQAAIDEGKFDPEVYKIENFDPMNPTGK</sequence>
<keyword evidence="3" id="KW-0813">Transport</keyword>
<dbReference type="HOGENOM" id="CLU_589041_0_0_9"/>
<dbReference type="KEGG" id="mas:Mahau_2105"/>
<dbReference type="AlphaFoldDB" id="F4A2L1"/>
<evidence type="ECO:0000256" key="1">
    <source>
        <dbReference type="ARBA" id="ARBA00004196"/>
    </source>
</evidence>
<dbReference type="CDD" id="cd13585">
    <property type="entry name" value="PBP2_TMBP_like"/>
    <property type="match status" value="1"/>
</dbReference>
<dbReference type="Gene3D" id="3.40.190.10">
    <property type="entry name" value="Periplasmic binding protein-like II"/>
    <property type="match status" value="1"/>
</dbReference>
<dbReference type="PANTHER" id="PTHR43649:SF31">
    <property type="entry name" value="SN-GLYCEROL-3-PHOSPHATE-BINDING PERIPLASMIC PROTEIN UGPB"/>
    <property type="match status" value="1"/>
</dbReference>
<dbReference type="GO" id="GO:0030313">
    <property type="term" value="C:cell envelope"/>
    <property type="evidence" value="ECO:0007669"/>
    <property type="project" value="UniProtKB-SubCell"/>
</dbReference>
<dbReference type="InterPro" id="IPR050490">
    <property type="entry name" value="Bact_solute-bd_prot1"/>
</dbReference>
<proteinExistence type="inferred from homology"/>
<feature type="chain" id="PRO_5038717563" evidence="5">
    <location>
        <begin position="23"/>
        <end position="469"/>
    </location>
</feature>
<evidence type="ECO:0000256" key="2">
    <source>
        <dbReference type="ARBA" id="ARBA00008520"/>
    </source>
</evidence>
<evidence type="ECO:0000313" key="7">
    <source>
        <dbReference type="Proteomes" id="UP000008457"/>
    </source>
</evidence>
<dbReference type="Pfam" id="PF01547">
    <property type="entry name" value="SBP_bac_1"/>
    <property type="match status" value="1"/>
</dbReference>
<name>F4A2L1_MAHA5</name>
<evidence type="ECO:0000256" key="3">
    <source>
        <dbReference type="ARBA" id="ARBA00022448"/>
    </source>
</evidence>
<dbReference type="eggNOG" id="COG1653">
    <property type="taxonomic scope" value="Bacteria"/>
</dbReference>
<dbReference type="Proteomes" id="UP000008457">
    <property type="component" value="Chromosome"/>
</dbReference>
<keyword evidence="4 5" id="KW-0732">Signal</keyword>
<dbReference type="PANTHER" id="PTHR43649">
    <property type="entry name" value="ARABINOSE-BINDING PROTEIN-RELATED"/>
    <property type="match status" value="1"/>
</dbReference>
<dbReference type="OrthoDB" id="9795467at2"/>
<protein>
    <submittedName>
        <fullName evidence="6">Extracellular solute-binding protein family 1</fullName>
    </submittedName>
</protein>
<reference evidence="7" key="1">
    <citation type="submission" date="2010-11" db="EMBL/GenBank/DDBJ databases">
        <title>The complete genome of Mahella australiensis DSM 15567.</title>
        <authorList>
            <consortium name="US DOE Joint Genome Institute (JGI-PGF)"/>
            <person name="Lucas S."/>
            <person name="Copeland A."/>
            <person name="Lapidus A."/>
            <person name="Bruce D."/>
            <person name="Goodwin L."/>
            <person name="Pitluck S."/>
            <person name="Kyrpides N."/>
            <person name="Mavromatis K."/>
            <person name="Pagani I."/>
            <person name="Ivanova N."/>
            <person name="Teshima H."/>
            <person name="Brettin T."/>
            <person name="Detter J.C."/>
            <person name="Han C."/>
            <person name="Tapia R."/>
            <person name="Land M."/>
            <person name="Hauser L."/>
            <person name="Markowitz V."/>
            <person name="Cheng J.-F."/>
            <person name="Hugenholtz P."/>
            <person name="Woyke T."/>
            <person name="Wu D."/>
            <person name="Spring S."/>
            <person name="Pukall R."/>
            <person name="Steenblock K."/>
            <person name="Schneider S."/>
            <person name="Klenk H.-P."/>
            <person name="Eisen J.A."/>
        </authorList>
    </citation>
    <scope>NUCLEOTIDE SEQUENCE [LARGE SCALE GENOMIC DNA]</scope>
    <source>
        <strain evidence="7">DSM 15567 / CIP 107919 / 50-1 BON</strain>
    </source>
</reference>
<comment type="subcellular location">
    <subcellularLocation>
        <location evidence="1">Cell envelope</location>
    </subcellularLocation>
</comment>
<accession>F4A2L1</accession>
<dbReference type="InterPro" id="IPR006059">
    <property type="entry name" value="SBP"/>
</dbReference>
<gene>
    <name evidence="6" type="ordered locus">Mahau_2105</name>
</gene>
<reference evidence="6 7" key="2">
    <citation type="journal article" date="2011" name="Stand. Genomic Sci.">
        <title>Complete genome sequence of Mahella australiensis type strain (50-1 BON).</title>
        <authorList>
            <person name="Sikorski J."/>
            <person name="Teshima H."/>
            <person name="Nolan M."/>
            <person name="Lucas S."/>
            <person name="Hammon N."/>
            <person name="Deshpande S."/>
            <person name="Cheng J.F."/>
            <person name="Pitluck S."/>
            <person name="Liolios K."/>
            <person name="Pagani I."/>
            <person name="Ivanova N."/>
            <person name="Huntemann M."/>
            <person name="Mavromatis K."/>
            <person name="Ovchinikova G."/>
            <person name="Pati A."/>
            <person name="Tapia R."/>
            <person name="Han C."/>
            <person name="Goodwin L."/>
            <person name="Chen A."/>
            <person name="Palaniappan K."/>
            <person name="Land M."/>
            <person name="Hauser L."/>
            <person name="Ngatchou-Djao O.D."/>
            <person name="Rohde M."/>
            <person name="Pukall R."/>
            <person name="Spring S."/>
            <person name="Abt B."/>
            <person name="Goker M."/>
            <person name="Detter J.C."/>
            <person name="Woyke T."/>
            <person name="Bristow J."/>
            <person name="Markowitz V."/>
            <person name="Hugenholtz P."/>
            <person name="Eisen J.A."/>
            <person name="Kyrpides N.C."/>
            <person name="Klenk H.P."/>
            <person name="Lapidus A."/>
        </authorList>
    </citation>
    <scope>NUCLEOTIDE SEQUENCE [LARGE SCALE GENOMIC DNA]</scope>
    <source>
        <strain evidence="7">DSM 15567 / CIP 107919 / 50-1 BON</strain>
    </source>
</reference>
<dbReference type="EMBL" id="CP002360">
    <property type="protein sequence ID" value="AEE97277.1"/>
    <property type="molecule type" value="Genomic_DNA"/>
</dbReference>
<dbReference type="PROSITE" id="PS51257">
    <property type="entry name" value="PROKAR_LIPOPROTEIN"/>
    <property type="match status" value="1"/>
</dbReference>